<reference evidence="1" key="1">
    <citation type="submission" date="2020-05" db="EMBL/GenBank/DDBJ databases">
        <authorList>
            <person name="Chiriac C."/>
            <person name="Salcher M."/>
            <person name="Ghai R."/>
            <person name="Kavagutti S V."/>
        </authorList>
    </citation>
    <scope>NUCLEOTIDE SEQUENCE</scope>
</reference>
<name>A0A6J5Z545_9ZZZZ</name>
<organism evidence="1">
    <name type="scientific">freshwater metagenome</name>
    <dbReference type="NCBI Taxonomy" id="449393"/>
    <lineage>
        <taxon>unclassified sequences</taxon>
        <taxon>metagenomes</taxon>
        <taxon>ecological metagenomes</taxon>
    </lineage>
</organism>
<gene>
    <name evidence="1" type="ORF">UFOPK3820_00592</name>
</gene>
<accession>A0A6J5Z545</accession>
<protein>
    <submittedName>
        <fullName evidence="1">Unannotated protein</fullName>
    </submittedName>
</protein>
<dbReference type="AlphaFoldDB" id="A0A6J5Z545"/>
<sequence length="238" mass="24520">MKRFLKIPVTFLVFVFSAHTTANAADIAPPTNVNCSITLTGAKCSASITSTGSSLTNALSKTEWYISILTPGAAPTDVSSYGPEIFVKSTESGVGIGSGVSIGAGVLIGTGSIDLSYETLLGFTKNDSQGTVLISARTFNSANEATPVFGQRSYLALSEVKALMTAEAKAIADKAAAELKAKQEAEAKAAAELTAKQEAAAKATAVKKTTITCVKGKLTKKVTSISPKCPAGYKKKAQ</sequence>
<proteinExistence type="predicted"/>
<evidence type="ECO:0000313" key="1">
    <source>
        <dbReference type="EMBL" id="CAB4336242.1"/>
    </source>
</evidence>
<dbReference type="EMBL" id="CAESAB010000016">
    <property type="protein sequence ID" value="CAB4336242.1"/>
    <property type="molecule type" value="Genomic_DNA"/>
</dbReference>